<dbReference type="GeneID" id="66067807"/>
<evidence type="ECO:0000313" key="10">
    <source>
        <dbReference type="Proteomes" id="UP000027002"/>
    </source>
</evidence>
<reference evidence="11" key="2">
    <citation type="journal article" date="2016" name="Genome Announc.">
        <title>Genome sequence of Ustilaginoidea virens IPU010, a rice pathogenic fungus causing false smut.</title>
        <authorList>
            <person name="Kumagai T."/>
            <person name="Ishii T."/>
            <person name="Terai G."/>
            <person name="Umemura M."/>
            <person name="Machida M."/>
            <person name="Asai K."/>
        </authorList>
    </citation>
    <scope>NUCLEOTIDE SEQUENCE [LARGE SCALE GENOMIC DNA]</scope>
    <source>
        <strain evidence="11">IPU010</strain>
    </source>
</reference>
<dbReference type="PANTHER" id="PTHR11941">
    <property type="entry name" value="ENOYL-COA HYDRATASE-RELATED"/>
    <property type="match status" value="1"/>
</dbReference>
<evidence type="ECO:0000256" key="2">
    <source>
        <dbReference type="ARBA" id="ARBA00004924"/>
    </source>
</evidence>
<comment type="similarity">
    <text evidence="3 7">Belongs to the enoyl-CoA hydratase/isomerase family.</text>
</comment>
<dbReference type="GO" id="GO:0016853">
    <property type="term" value="F:isomerase activity"/>
    <property type="evidence" value="ECO:0007669"/>
    <property type="project" value="UniProtKB-KW"/>
</dbReference>
<dbReference type="GO" id="GO:0005739">
    <property type="term" value="C:mitochondrion"/>
    <property type="evidence" value="ECO:0007669"/>
    <property type="project" value="TreeGrafter"/>
</dbReference>
<evidence type="ECO:0000313" key="8">
    <source>
        <dbReference type="EMBL" id="GAO15402.1"/>
    </source>
</evidence>
<dbReference type="OrthoDB" id="2139957at2759"/>
<evidence type="ECO:0000256" key="7">
    <source>
        <dbReference type="RuleBase" id="RU003707"/>
    </source>
</evidence>
<organism evidence="8 11">
    <name type="scientific">Ustilaginoidea virens</name>
    <name type="common">Rice false smut fungus</name>
    <name type="synonym">Villosiclava virens</name>
    <dbReference type="NCBI Taxonomy" id="1159556"/>
    <lineage>
        <taxon>Eukaryota</taxon>
        <taxon>Fungi</taxon>
        <taxon>Dikarya</taxon>
        <taxon>Ascomycota</taxon>
        <taxon>Pezizomycotina</taxon>
        <taxon>Sordariomycetes</taxon>
        <taxon>Hypocreomycetidae</taxon>
        <taxon>Hypocreales</taxon>
        <taxon>Clavicipitaceae</taxon>
        <taxon>Ustilaginoidea</taxon>
    </lineage>
</organism>
<sequence length="276" mass="29166">MDQLATQPPTTTVYELGFPAEHVLQVTIARESHMNAIPMAGHWEADRLWQWFDDEPSLRVAVVTGKGGRAFCCGADLKEQARLSQSLQKPDAQAFPAGGFMGLSTRAGKKPVVAAVNGYALGGGFEVALNCDMVVASPSASFGLPEARRGLWAAAGGLPRVVRTFGMQMGSEIALAGRVLSAEEAGRLGFCRVSASHETVVKEAVALASEVAAMSPDAVVVSRAGLREAWETASVSRAAQLVHERYAKGLLGGENLRIGLMAFVTKTKPDFGPSKL</sequence>
<evidence type="ECO:0000313" key="11">
    <source>
        <dbReference type="Proteomes" id="UP000054053"/>
    </source>
</evidence>
<protein>
    <submittedName>
        <fullName evidence="8">Uncharacterized protein</fullName>
    </submittedName>
</protein>
<dbReference type="KEGG" id="uvi:66067807"/>
<dbReference type="HOGENOM" id="CLU_009834_7_6_1"/>
<comment type="pathway">
    <text evidence="2">Siderophore biosynthesis.</text>
</comment>
<dbReference type="Gene3D" id="3.90.226.10">
    <property type="entry name" value="2-enoyl-CoA Hydratase, Chain A, domain 1"/>
    <property type="match status" value="1"/>
</dbReference>
<proteinExistence type="inferred from homology"/>
<evidence type="ECO:0000256" key="6">
    <source>
        <dbReference type="ARBA" id="ARBA00023239"/>
    </source>
</evidence>
<dbReference type="EMBL" id="BBTG02000004">
    <property type="protein sequence ID" value="GAO15402.1"/>
    <property type="molecule type" value="Genomic_DNA"/>
</dbReference>
<dbReference type="InterPro" id="IPR001753">
    <property type="entry name" value="Enoyl-CoA_hydra/iso"/>
</dbReference>
<keyword evidence="4" id="KW-0576">Peroxisome</keyword>
<keyword evidence="5" id="KW-0413">Isomerase</keyword>
<accession>A0A063C8L8</accession>
<dbReference type="AlphaFoldDB" id="A0A063C8L8"/>
<dbReference type="Pfam" id="PF00378">
    <property type="entry name" value="ECH_1"/>
    <property type="match status" value="1"/>
</dbReference>
<dbReference type="STRING" id="1159556.A0A063C8L8"/>
<keyword evidence="6" id="KW-0456">Lyase</keyword>
<evidence type="ECO:0000313" key="9">
    <source>
        <dbReference type="EMBL" id="QUC22789.1"/>
    </source>
</evidence>
<dbReference type="InterPro" id="IPR018376">
    <property type="entry name" value="Enoyl-CoA_hyd/isom_CS"/>
</dbReference>
<dbReference type="Proteomes" id="UP000054053">
    <property type="component" value="Unassembled WGS sequence"/>
</dbReference>
<reference evidence="9" key="3">
    <citation type="submission" date="2020-03" db="EMBL/GenBank/DDBJ databases">
        <title>A mixture of massive structural variations and highly conserved coding sequences in Ustilaginoidea virens genome.</title>
        <authorList>
            <person name="Zhang K."/>
            <person name="Zhao Z."/>
            <person name="Zhang Z."/>
            <person name="Li Y."/>
            <person name="Hsiang T."/>
            <person name="Sun W."/>
        </authorList>
    </citation>
    <scope>NUCLEOTIDE SEQUENCE</scope>
    <source>
        <strain evidence="9">UV-8b</strain>
    </source>
</reference>
<keyword evidence="10" id="KW-1185">Reference proteome</keyword>
<evidence type="ECO:0000256" key="1">
    <source>
        <dbReference type="ARBA" id="ARBA00004275"/>
    </source>
</evidence>
<dbReference type="InterPro" id="IPR029045">
    <property type="entry name" value="ClpP/crotonase-like_dom_sf"/>
</dbReference>
<evidence type="ECO:0000256" key="3">
    <source>
        <dbReference type="ARBA" id="ARBA00005254"/>
    </source>
</evidence>
<dbReference type="EMBL" id="CP072757">
    <property type="protein sequence ID" value="QUC22789.1"/>
    <property type="molecule type" value="Genomic_DNA"/>
</dbReference>
<evidence type="ECO:0000256" key="5">
    <source>
        <dbReference type="ARBA" id="ARBA00023235"/>
    </source>
</evidence>
<dbReference type="RefSeq" id="XP_043000462.1">
    <property type="nucleotide sequence ID" value="XM_043144527.1"/>
</dbReference>
<reference evidence="8" key="1">
    <citation type="journal article" date="2016" name="Genome Announc.">
        <title>Genome Sequence of Ustilaginoidea virens IPU010, a Rice Pathogenic Fungus Causing False Smut.</title>
        <authorList>
            <person name="Kumagai T."/>
            <person name="Ishii T."/>
            <person name="Terai G."/>
            <person name="Umemura M."/>
            <person name="Machida M."/>
            <person name="Asai K."/>
        </authorList>
    </citation>
    <scope>NUCLEOTIDE SEQUENCE [LARGE SCALE GENOMIC DNA]</scope>
    <source>
        <strain evidence="8">IPU010</strain>
    </source>
</reference>
<dbReference type="GO" id="GO:0005777">
    <property type="term" value="C:peroxisome"/>
    <property type="evidence" value="ECO:0007669"/>
    <property type="project" value="UniProtKB-SubCell"/>
</dbReference>
<dbReference type="GO" id="GO:0006635">
    <property type="term" value="P:fatty acid beta-oxidation"/>
    <property type="evidence" value="ECO:0007669"/>
    <property type="project" value="TreeGrafter"/>
</dbReference>
<dbReference type="PANTHER" id="PTHR11941:SF68">
    <property type="entry name" value="CARNITINYL-COA DEHYDRATASE"/>
    <property type="match status" value="1"/>
</dbReference>
<dbReference type="PROSITE" id="PS00166">
    <property type="entry name" value="ENOYL_COA_HYDRATASE"/>
    <property type="match status" value="1"/>
</dbReference>
<dbReference type="Proteomes" id="UP000027002">
    <property type="component" value="Chromosome 5"/>
</dbReference>
<comment type="subcellular location">
    <subcellularLocation>
        <location evidence="1">Peroxisome</location>
    </subcellularLocation>
</comment>
<dbReference type="FunFam" id="3.90.226.10:FF:000074">
    <property type="entry name" value="Enoyl-CoA hydratase (AFU_orthologue AFUA_2G10650)"/>
    <property type="match status" value="1"/>
</dbReference>
<dbReference type="GO" id="GO:0016829">
    <property type="term" value="F:lyase activity"/>
    <property type="evidence" value="ECO:0007669"/>
    <property type="project" value="UniProtKB-KW"/>
</dbReference>
<evidence type="ECO:0000256" key="4">
    <source>
        <dbReference type="ARBA" id="ARBA00023140"/>
    </source>
</evidence>
<name>A0A063C8L8_USTVR</name>
<dbReference type="CDD" id="cd06558">
    <property type="entry name" value="crotonase-like"/>
    <property type="match status" value="1"/>
</dbReference>
<dbReference type="SUPFAM" id="SSF52096">
    <property type="entry name" value="ClpP/crotonase"/>
    <property type="match status" value="1"/>
</dbReference>
<gene>
    <name evidence="9" type="ORF">UV8b_07030</name>
    <name evidence="8" type="ORF">UVI_02010640</name>
</gene>